<dbReference type="Pfam" id="PF03176">
    <property type="entry name" value="MMPL"/>
    <property type="match status" value="2"/>
</dbReference>
<evidence type="ECO:0000259" key="7">
    <source>
        <dbReference type="Pfam" id="PF03176"/>
    </source>
</evidence>
<dbReference type="PANTHER" id="PTHR33406:SF13">
    <property type="entry name" value="MEMBRANE PROTEIN YDFJ"/>
    <property type="match status" value="1"/>
</dbReference>
<feature type="transmembrane region" description="Helical" evidence="6">
    <location>
        <begin position="426"/>
        <end position="443"/>
    </location>
</feature>
<feature type="domain" description="Membrane transport protein MMPL" evidence="7">
    <location>
        <begin position="615"/>
        <end position="783"/>
    </location>
</feature>
<evidence type="ECO:0000256" key="6">
    <source>
        <dbReference type="SAM" id="Phobius"/>
    </source>
</evidence>
<keyword evidence="5 6" id="KW-0472">Membrane</keyword>
<evidence type="ECO:0000313" key="8">
    <source>
        <dbReference type="EMBL" id="UWZ79248.1"/>
    </source>
</evidence>
<keyword evidence="3 6" id="KW-0812">Transmembrane</keyword>
<feature type="transmembrane region" description="Helical" evidence="6">
    <location>
        <begin position="382"/>
        <end position="405"/>
    </location>
</feature>
<dbReference type="Gene3D" id="1.20.1640.10">
    <property type="entry name" value="Multidrug efflux transporter AcrB transmembrane domain"/>
    <property type="match status" value="2"/>
</dbReference>
<dbReference type="PANTHER" id="PTHR33406">
    <property type="entry name" value="MEMBRANE PROTEIN MJ1562-RELATED"/>
    <property type="match status" value="1"/>
</dbReference>
<dbReference type="SUPFAM" id="SSF82866">
    <property type="entry name" value="Multidrug efflux transporter AcrB transmembrane domain"/>
    <property type="match status" value="2"/>
</dbReference>
<evidence type="ECO:0000256" key="1">
    <source>
        <dbReference type="ARBA" id="ARBA00004651"/>
    </source>
</evidence>
<name>A0ABY5ZJM8_9BACT</name>
<comment type="subcellular location">
    <subcellularLocation>
        <location evidence="1">Cell membrane</location>
        <topology evidence="1">Multi-pass membrane protein</topology>
    </subcellularLocation>
</comment>
<feature type="domain" description="Membrane transport protein MMPL" evidence="7">
    <location>
        <begin position="194"/>
        <end position="411"/>
    </location>
</feature>
<dbReference type="RefSeq" id="WP_260747605.1">
    <property type="nucleotide sequence ID" value="NZ_CP092109.1"/>
</dbReference>
<feature type="transmembrane region" description="Helical" evidence="6">
    <location>
        <begin position="673"/>
        <end position="693"/>
    </location>
</feature>
<proteinExistence type="predicted"/>
<feature type="transmembrane region" description="Helical" evidence="6">
    <location>
        <begin position="760"/>
        <end position="783"/>
    </location>
</feature>
<protein>
    <submittedName>
        <fullName evidence="8">MMPL family transporter</fullName>
    </submittedName>
</protein>
<dbReference type="InterPro" id="IPR004869">
    <property type="entry name" value="MMPL_dom"/>
</dbReference>
<reference evidence="8" key="1">
    <citation type="journal article" date="2022" name="Environ. Microbiol.">
        <title>Geoalkalibacter halelectricus SAP #1 sp. nov. possessing extracellular electron transfer and mineral#reducing capabilities from a haloalkaline environment.</title>
        <authorList>
            <person name="Yadav S."/>
            <person name="Singh R."/>
            <person name="Sundharam S.S."/>
            <person name="Chaudhary S."/>
            <person name="Krishnamurthi S."/>
            <person name="Patil S.A."/>
        </authorList>
    </citation>
    <scope>NUCLEOTIDE SEQUENCE</scope>
    <source>
        <strain evidence="8">SAP-1</strain>
    </source>
</reference>
<feature type="transmembrane region" description="Helical" evidence="6">
    <location>
        <begin position="290"/>
        <end position="310"/>
    </location>
</feature>
<evidence type="ECO:0000256" key="2">
    <source>
        <dbReference type="ARBA" id="ARBA00022475"/>
    </source>
</evidence>
<dbReference type="InterPro" id="IPR050545">
    <property type="entry name" value="Mycobact_MmpL"/>
</dbReference>
<evidence type="ECO:0000256" key="4">
    <source>
        <dbReference type="ARBA" id="ARBA00022989"/>
    </source>
</evidence>
<dbReference type="EMBL" id="CP092109">
    <property type="protein sequence ID" value="UWZ79248.1"/>
    <property type="molecule type" value="Genomic_DNA"/>
</dbReference>
<evidence type="ECO:0000256" key="3">
    <source>
        <dbReference type="ARBA" id="ARBA00022692"/>
    </source>
</evidence>
<keyword evidence="9" id="KW-1185">Reference proteome</keyword>
<keyword evidence="4 6" id="KW-1133">Transmembrane helix</keyword>
<accession>A0ABY5ZJM8</accession>
<feature type="transmembrane region" description="Helical" evidence="6">
    <location>
        <begin position="264"/>
        <end position="283"/>
    </location>
</feature>
<feature type="transmembrane region" description="Helical" evidence="6">
    <location>
        <begin position="19"/>
        <end position="39"/>
    </location>
</feature>
<feature type="transmembrane region" description="Helical" evidence="6">
    <location>
        <begin position="647"/>
        <end position="666"/>
    </location>
</feature>
<feature type="transmembrane region" description="Helical" evidence="6">
    <location>
        <begin position="699"/>
        <end position="721"/>
    </location>
</feature>
<feature type="transmembrane region" description="Helical" evidence="6">
    <location>
        <begin position="733"/>
        <end position="754"/>
    </location>
</feature>
<feature type="transmembrane region" description="Helical" evidence="6">
    <location>
        <begin position="316"/>
        <end position="337"/>
    </location>
</feature>
<feature type="transmembrane region" description="Helical" evidence="6">
    <location>
        <begin position="357"/>
        <end position="376"/>
    </location>
</feature>
<gene>
    <name evidence="8" type="ORF">L9S41_16430</name>
</gene>
<organism evidence="8 9">
    <name type="scientific">Geoalkalibacter halelectricus</name>
    <dbReference type="NCBI Taxonomy" id="2847045"/>
    <lineage>
        <taxon>Bacteria</taxon>
        <taxon>Pseudomonadati</taxon>
        <taxon>Thermodesulfobacteriota</taxon>
        <taxon>Desulfuromonadia</taxon>
        <taxon>Desulfuromonadales</taxon>
        <taxon>Geoalkalibacteraceae</taxon>
        <taxon>Geoalkalibacter</taxon>
    </lineage>
</organism>
<evidence type="ECO:0000256" key="5">
    <source>
        <dbReference type="ARBA" id="ARBA00023136"/>
    </source>
</evidence>
<evidence type="ECO:0000313" key="9">
    <source>
        <dbReference type="Proteomes" id="UP001060414"/>
    </source>
</evidence>
<dbReference type="Proteomes" id="UP001060414">
    <property type="component" value="Chromosome"/>
</dbReference>
<sequence length="788" mass="84384">MNVSAVVAFLYRYFGSRRIFLLLVTIGVIGAGLLGFRSLTMQENIAAMLPDGGRVAEDFRLLQQAPFANKMVITVSAKGEMESGDLVSATKILADSLDADLFTDVGSGPDERLQREILPWLLAVLPNLATEEDLSLLESQLDAAGVKARMEETYRSLIGLEGWALKGLIRQDPLGLHRLALEKMRHLNLVPGARLVEGYFFSPDGRSVLLVAETPVPMTDSAGAEKLLVAFEQAARMLPDTVEARLVSGHRYTAANAQAIQGDLWRILSVSILALAALFLIFLRSARAIFVFLIPVSVVCLAATAVGLVYREVSAVTIGFGAVLLGIAVDFGLHVYFALRRGQGDAATLVGKVSRPILFGGLTTIAAFSVLLFSDLPGQRQLALFSVTGIGAALILALVVLPHLLPVGARPQESVRVSSPCGRRRVILSIWVILLIFGAWQAGRVDFNGDLRSMSLVPKDLAADEAKAQQTWGKVRGHAMIWSLGEDLDQALTVNDGVFRKLSGHPSVDSLVSLATLLPPRAVQEENRRRWREFWTGPKGEEILTAMEVQASQLGFSSGAFSPFYAMLEKSPLSVTPDSLQDVGLADMVSSLVADFDDGRVGVLSLVPETLAGLEAIEEALEGLEGARIVAQGRFAQDVSASIQYDFTRFILSAGLVVILALAILFRRPRKILAALVPVVTGLVMMLGIMGALGMTFNLFNIVAAILVIGLGVDYGIFMVFRQCEGLDRSTESAVLVSGLTTLAGFGALVLATHPALHSIGVTVLLGIGAAIPAALLVIPALIREPVR</sequence>
<keyword evidence="2" id="KW-1003">Cell membrane</keyword>